<organism evidence="3 4">
    <name type="scientific">Actinoplanes lobatus</name>
    <dbReference type="NCBI Taxonomy" id="113568"/>
    <lineage>
        <taxon>Bacteria</taxon>
        <taxon>Bacillati</taxon>
        <taxon>Actinomycetota</taxon>
        <taxon>Actinomycetes</taxon>
        <taxon>Micromonosporales</taxon>
        <taxon>Micromonosporaceae</taxon>
        <taxon>Actinoplanes</taxon>
    </lineage>
</organism>
<keyword evidence="3" id="KW-0223">Dioxygenase</keyword>
<dbReference type="PANTHER" id="PTHR36440">
    <property type="entry name" value="PUTATIVE (AFU_ORTHOLOGUE AFUA_8G07350)-RELATED"/>
    <property type="match status" value="1"/>
</dbReference>
<proteinExistence type="predicted"/>
<comment type="caution">
    <text evidence="3">The sequence shown here is derived from an EMBL/GenBank/DDBJ whole genome shotgun (WGS) entry which is preliminary data.</text>
</comment>
<dbReference type="GO" id="GO:0051213">
    <property type="term" value="F:dioxygenase activity"/>
    <property type="evidence" value="ECO:0007669"/>
    <property type="project" value="UniProtKB-KW"/>
</dbReference>
<keyword evidence="5" id="KW-1185">Reference proteome</keyword>
<reference evidence="3 4" key="1">
    <citation type="submission" date="2020-08" db="EMBL/GenBank/DDBJ databases">
        <title>Sequencing the genomes of 1000 actinobacteria strains.</title>
        <authorList>
            <person name="Klenk H.-P."/>
        </authorList>
    </citation>
    <scope>NUCLEOTIDE SEQUENCE [LARGE SCALE GENOMIC DNA]</scope>
    <source>
        <strain evidence="3 4">DSM 43150</strain>
    </source>
</reference>
<evidence type="ECO:0000313" key="5">
    <source>
        <dbReference type="Proteomes" id="UP000631312"/>
    </source>
</evidence>
<evidence type="ECO:0000313" key="4">
    <source>
        <dbReference type="Proteomes" id="UP000590511"/>
    </source>
</evidence>
<evidence type="ECO:0000313" key="2">
    <source>
        <dbReference type="EMBL" id="GIE40634.1"/>
    </source>
</evidence>
<accession>A0A7W7HR06</accession>
<dbReference type="InterPro" id="IPR011051">
    <property type="entry name" value="RmlC_Cupin_sf"/>
</dbReference>
<name>A0A7W7HR06_9ACTN</name>
<gene>
    <name evidence="2" type="ORF">Alo02nite_35320</name>
    <name evidence="3" type="ORF">BJ964_009210</name>
</gene>
<dbReference type="Gene3D" id="2.60.120.10">
    <property type="entry name" value="Jelly Rolls"/>
    <property type="match status" value="1"/>
</dbReference>
<dbReference type="AlphaFoldDB" id="A0A7W7HR06"/>
<dbReference type="Proteomes" id="UP000631312">
    <property type="component" value="Unassembled WGS sequence"/>
</dbReference>
<keyword evidence="3" id="KW-0560">Oxidoreductase</keyword>
<dbReference type="PANTHER" id="PTHR36440:SF1">
    <property type="entry name" value="PUTATIVE (AFU_ORTHOLOGUE AFUA_8G07350)-RELATED"/>
    <property type="match status" value="1"/>
</dbReference>
<dbReference type="Proteomes" id="UP000590511">
    <property type="component" value="Unassembled WGS sequence"/>
</dbReference>
<evidence type="ECO:0000259" key="1">
    <source>
        <dbReference type="Pfam" id="PF07883"/>
    </source>
</evidence>
<dbReference type="InterPro" id="IPR053146">
    <property type="entry name" value="QDO-like"/>
</dbReference>
<dbReference type="Pfam" id="PF07883">
    <property type="entry name" value="Cupin_2"/>
    <property type="match status" value="1"/>
</dbReference>
<protein>
    <submittedName>
        <fullName evidence="3">Quercetin dioxygenase-like cupin family protein</fullName>
    </submittedName>
</protein>
<evidence type="ECO:0000313" key="3">
    <source>
        <dbReference type="EMBL" id="MBB4755049.1"/>
    </source>
</evidence>
<dbReference type="EMBL" id="BOMP01000051">
    <property type="protein sequence ID" value="GIE40634.1"/>
    <property type="molecule type" value="Genomic_DNA"/>
</dbReference>
<dbReference type="InterPro" id="IPR014710">
    <property type="entry name" value="RmlC-like_jellyroll"/>
</dbReference>
<dbReference type="EMBL" id="JACHNC010000001">
    <property type="protein sequence ID" value="MBB4755049.1"/>
    <property type="molecule type" value="Genomic_DNA"/>
</dbReference>
<dbReference type="InterPro" id="IPR013096">
    <property type="entry name" value="Cupin_2"/>
</dbReference>
<dbReference type="SUPFAM" id="SSF51182">
    <property type="entry name" value="RmlC-like cupins"/>
    <property type="match status" value="1"/>
</dbReference>
<dbReference type="RefSeq" id="WP_203832552.1">
    <property type="nucleotide sequence ID" value="NZ_BOMP01000051.1"/>
</dbReference>
<sequence>MIRNTGESFWFLGGRARILVPGEATAGAMSVMEFEDPQGHATPLHVHGGEDEVWIVLDGEISFFIGDDRHDLQAGQVAFGPRGVPHAYLVRSPRARLAVTFGPAGIERWFARNGSPVSMLDQAPAAFDIEAIIAAAEEFRLRVAGPPPSL</sequence>
<feature type="domain" description="Cupin type-2" evidence="1">
    <location>
        <begin position="35"/>
        <end position="92"/>
    </location>
</feature>
<reference evidence="2 5" key="2">
    <citation type="submission" date="2021-01" db="EMBL/GenBank/DDBJ databases">
        <title>Whole genome shotgun sequence of Actinoplanes lobatus NBRC 12513.</title>
        <authorList>
            <person name="Komaki H."/>
            <person name="Tamura T."/>
        </authorList>
    </citation>
    <scope>NUCLEOTIDE SEQUENCE [LARGE SCALE GENOMIC DNA]</scope>
    <source>
        <strain evidence="2 5">NBRC 12513</strain>
    </source>
</reference>